<evidence type="ECO:0000313" key="1">
    <source>
        <dbReference type="EMBL" id="CAD7003977.1"/>
    </source>
</evidence>
<organism evidence="1 2">
    <name type="scientific">Ceratitis capitata</name>
    <name type="common">Mediterranean fruit fly</name>
    <name type="synonym">Tephritis capitata</name>
    <dbReference type="NCBI Taxonomy" id="7213"/>
    <lineage>
        <taxon>Eukaryota</taxon>
        <taxon>Metazoa</taxon>
        <taxon>Ecdysozoa</taxon>
        <taxon>Arthropoda</taxon>
        <taxon>Hexapoda</taxon>
        <taxon>Insecta</taxon>
        <taxon>Pterygota</taxon>
        <taxon>Neoptera</taxon>
        <taxon>Endopterygota</taxon>
        <taxon>Diptera</taxon>
        <taxon>Brachycera</taxon>
        <taxon>Muscomorpha</taxon>
        <taxon>Tephritoidea</taxon>
        <taxon>Tephritidae</taxon>
        <taxon>Ceratitis</taxon>
        <taxon>Ceratitis</taxon>
    </lineage>
</organism>
<comment type="caution">
    <text evidence="1">The sequence shown here is derived from an EMBL/GenBank/DDBJ whole genome shotgun (WGS) entry which is preliminary data.</text>
</comment>
<protein>
    <submittedName>
        <fullName evidence="1">(Mediterranean fruit fly) hypothetical protein</fullName>
    </submittedName>
</protein>
<dbReference type="Proteomes" id="UP000606786">
    <property type="component" value="Unassembled WGS sequence"/>
</dbReference>
<gene>
    <name evidence="1" type="ORF">CCAP1982_LOCUS12400</name>
</gene>
<proteinExistence type="predicted"/>
<dbReference type="EMBL" id="CAJHJT010000034">
    <property type="protein sequence ID" value="CAD7003977.1"/>
    <property type="molecule type" value="Genomic_DNA"/>
</dbReference>
<accession>A0A811V267</accession>
<name>A0A811V267_CERCA</name>
<reference evidence="1" key="1">
    <citation type="submission" date="2020-11" db="EMBL/GenBank/DDBJ databases">
        <authorList>
            <person name="Whitehead M."/>
        </authorList>
    </citation>
    <scope>NUCLEOTIDE SEQUENCE</scope>
    <source>
        <strain evidence="1">EGII</strain>
    </source>
</reference>
<evidence type="ECO:0000313" key="2">
    <source>
        <dbReference type="Proteomes" id="UP000606786"/>
    </source>
</evidence>
<dbReference type="AlphaFoldDB" id="A0A811V267"/>
<sequence length="100" mass="11332">MNFCLNAKEMNLFIISFFPKCFVILVHESGIKPPQACMPVHRTCATHDIPPATSNNLLPNIYRQRQMTCTCKLIQTLTNVHTHLYLHPASLTLDATNSSY</sequence>
<keyword evidence="2" id="KW-1185">Reference proteome</keyword>